<dbReference type="PROSITE" id="PS50088">
    <property type="entry name" value="ANK_REPEAT"/>
    <property type="match status" value="2"/>
</dbReference>
<dbReference type="InParanoid" id="A0A3N4M074"/>
<dbReference type="InterPro" id="IPR002110">
    <property type="entry name" value="Ankyrin_rpt"/>
</dbReference>
<dbReference type="InterPro" id="IPR036770">
    <property type="entry name" value="Ankyrin_rpt-contain_sf"/>
</dbReference>
<accession>A0A3N4M074</accession>
<keyword evidence="5" id="KW-1185">Reference proteome</keyword>
<feature type="non-terminal residue" evidence="4">
    <location>
        <position position="77"/>
    </location>
</feature>
<reference evidence="4 5" key="1">
    <citation type="journal article" date="2018" name="Nat. Ecol. Evol.">
        <title>Pezizomycetes genomes reveal the molecular basis of ectomycorrhizal truffle lifestyle.</title>
        <authorList>
            <person name="Murat C."/>
            <person name="Payen T."/>
            <person name="Noel B."/>
            <person name="Kuo A."/>
            <person name="Morin E."/>
            <person name="Chen J."/>
            <person name="Kohler A."/>
            <person name="Krizsan K."/>
            <person name="Balestrini R."/>
            <person name="Da Silva C."/>
            <person name="Montanini B."/>
            <person name="Hainaut M."/>
            <person name="Levati E."/>
            <person name="Barry K.W."/>
            <person name="Belfiori B."/>
            <person name="Cichocki N."/>
            <person name="Clum A."/>
            <person name="Dockter R.B."/>
            <person name="Fauchery L."/>
            <person name="Guy J."/>
            <person name="Iotti M."/>
            <person name="Le Tacon F."/>
            <person name="Lindquist E.A."/>
            <person name="Lipzen A."/>
            <person name="Malagnac F."/>
            <person name="Mello A."/>
            <person name="Molinier V."/>
            <person name="Miyauchi S."/>
            <person name="Poulain J."/>
            <person name="Riccioni C."/>
            <person name="Rubini A."/>
            <person name="Sitrit Y."/>
            <person name="Splivallo R."/>
            <person name="Traeger S."/>
            <person name="Wang M."/>
            <person name="Zifcakova L."/>
            <person name="Wipf D."/>
            <person name="Zambonelli A."/>
            <person name="Paolocci F."/>
            <person name="Nowrousian M."/>
            <person name="Ottonello S."/>
            <person name="Baldrian P."/>
            <person name="Spatafora J.W."/>
            <person name="Henrissat B."/>
            <person name="Nagy L.G."/>
            <person name="Aury J.M."/>
            <person name="Wincker P."/>
            <person name="Grigoriev I.V."/>
            <person name="Bonfante P."/>
            <person name="Martin F.M."/>
        </authorList>
    </citation>
    <scope>NUCLEOTIDE SEQUENCE [LARGE SCALE GENOMIC DNA]</scope>
    <source>
        <strain evidence="4 5">ATCC MYA-4762</strain>
    </source>
</reference>
<dbReference type="SUPFAM" id="SSF48403">
    <property type="entry name" value="Ankyrin repeat"/>
    <property type="match status" value="1"/>
</dbReference>
<evidence type="ECO:0000256" key="2">
    <source>
        <dbReference type="ARBA" id="ARBA00023043"/>
    </source>
</evidence>
<evidence type="ECO:0000256" key="3">
    <source>
        <dbReference type="PROSITE-ProRule" id="PRU00023"/>
    </source>
</evidence>
<name>A0A3N4M074_9PEZI</name>
<organism evidence="4 5">
    <name type="scientific">Terfezia boudieri ATCC MYA-4762</name>
    <dbReference type="NCBI Taxonomy" id="1051890"/>
    <lineage>
        <taxon>Eukaryota</taxon>
        <taxon>Fungi</taxon>
        <taxon>Dikarya</taxon>
        <taxon>Ascomycota</taxon>
        <taxon>Pezizomycotina</taxon>
        <taxon>Pezizomycetes</taxon>
        <taxon>Pezizales</taxon>
        <taxon>Pezizaceae</taxon>
        <taxon>Terfezia</taxon>
    </lineage>
</organism>
<keyword evidence="2 3" id="KW-0040">ANK repeat</keyword>
<dbReference type="OrthoDB" id="4772757at2759"/>
<dbReference type="PROSITE" id="PS50297">
    <property type="entry name" value="ANK_REP_REGION"/>
    <property type="match status" value="1"/>
</dbReference>
<dbReference type="AlphaFoldDB" id="A0A3N4M074"/>
<protein>
    <submittedName>
        <fullName evidence="4">Ankyrin</fullName>
    </submittedName>
</protein>
<evidence type="ECO:0000256" key="1">
    <source>
        <dbReference type="ARBA" id="ARBA00022737"/>
    </source>
</evidence>
<dbReference type="Pfam" id="PF12796">
    <property type="entry name" value="Ank_2"/>
    <property type="match status" value="1"/>
</dbReference>
<dbReference type="STRING" id="1051890.A0A3N4M074"/>
<dbReference type="GO" id="GO:0005737">
    <property type="term" value="C:cytoplasm"/>
    <property type="evidence" value="ECO:0007669"/>
    <property type="project" value="TreeGrafter"/>
</dbReference>
<gene>
    <name evidence="4" type="ORF">L211DRAFT_775150</name>
</gene>
<feature type="repeat" description="ANK" evidence="3">
    <location>
        <begin position="22"/>
        <end position="54"/>
    </location>
</feature>
<dbReference type="EMBL" id="ML121532">
    <property type="protein sequence ID" value="RPB27239.1"/>
    <property type="molecule type" value="Genomic_DNA"/>
</dbReference>
<evidence type="ECO:0000313" key="5">
    <source>
        <dbReference type="Proteomes" id="UP000267821"/>
    </source>
</evidence>
<dbReference type="Proteomes" id="UP000267821">
    <property type="component" value="Unassembled WGS sequence"/>
</dbReference>
<dbReference type="PANTHER" id="PTHR24198:SF165">
    <property type="entry name" value="ANKYRIN REPEAT-CONTAINING PROTEIN-RELATED"/>
    <property type="match status" value="1"/>
</dbReference>
<keyword evidence="1" id="KW-0677">Repeat</keyword>
<feature type="non-terminal residue" evidence="4">
    <location>
        <position position="1"/>
    </location>
</feature>
<sequence>ESIVSLLLDRGADANATDGSGRYGTALLVAVFMGKKPIVTMLLSRGADVNTVDSVYGTVLGVAAKTGNADIVSLLLD</sequence>
<dbReference type="PANTHER" id="PTHR24198">
    <property type="entry name" value="ANKYRIN REPEAT AND PROTEIN KINASE DOMAIN-CONTAINING PROTEIN"/>
    <property type="match status" value="1"/>
</dbReference>
<evidence type="ECO:0000313" key="4">
    <source>
        <dbReference type="EMBL" id="RPB27239.1"/>
    </source>
</evidence>
<proteinExistence type="predicted"/>
<feature type="repeat" description="ANK" evidence="3">
    <location>
        <begin position="1"/>
        <end position="19"/>
    </location>
</feature>
<dbReference type="Gene3D" id="1.25.40.20">
    <property type="entry name" value="Ankyrin repeat-containing domain"/>
    <property type="match status" value="1"/>
</dbReference>